<feature type="domain" description="Glucosamine/galactosamine-6-phosphate isomerase" evidence="1">
    <location>
        <begin position="17"/>
        <end position="234"/>
    </location>
</feature>
<name>A0A1G2CYF2_9BACT</name>
<dbReference type="SUPFAM" id="SSF100950">
    <property type="entry name" value="NagB/RpiA/CoA transferase-like"/>
    <property type="match status" value="1"/>
</dbReference>
<protein>
    <recommendedName>
        <fullName evidence="1">Glucosamine/galactosamine-6-phosphate isomerase domain-containing protein</fullName>
    </recommendedName>
</protein>
<evidence type="ECO:0000313" key="3">
    <source>
        <dbReference type="Proteomes" id="UP000177122"/>
    </source>
</evidence>
<dbReference type="Gene3D" id="3.40.50.1360">
    <property type="match status" value="1"/>
</dbReference>
<comment type="caution">
    <text evidence="2">The sequence shown here is derived from an EMBL/GenBank/DDBJ whole genome shotgun (WGS) entry which is preliminary data.</text>
</comment>
<dbReference type="InterPro" id="IPR006148">
    <property type="entry name" value="Glc/Gal-6P_isomerase"/>
</dbReference>
<dbReference type="EMBL" id="MHLI01000003">
    <property type="protein sequence ID" value="OGZ06413.1"/>
    <property type="molecule type" value="Genomic_DNA"/>
</dbReference>
<organism evidence="2 3">
    <name type="scientific">Candidatus Lloydbacteria bacterium RIFCSPHIGHO2_01_FULL_49_22</name>
    <dbReference type="NCBI Taxonomy" id="1798658"/>
    <lineage>
        <taxon>Bacteria</taxon>
        <taxon>Candidatus Lloydiibacteriota</taxon>
    </lineage>
</organism>
<evidence type="ECO:0000313" key="2">
    <source>
        <dbReference type="EMBL" id="OGZ06413.1"/>
    </source>
</evidence>
<accession>A0A1G2CYF2</accession>
<dbReference type="AlphaFoldDB" id="A0A1G2CYF2"/>
<evidence type="ECO:0000259" key="1">
    <source>
        <dbReference type="Pfam" id="PF01182"/>
    </source>
</evidence>
<dbReference type="Proteomes" id="UP000177122">
    <property type="component" value="Unassembled WGS sequence"/>
</dbReference>
<dbReference type="InterPro" id="IPR037171">
    <property type="entry name" value="NagB/RpiA_transferase-like"/>
</dbReference>
<dbReference type="Pfam" id="PF01182">
    <property type="entry name" value="Glucosamine_iso"/>
    <property type="match status" value="1"/>
</dbReference>
<proteinExistence type="predicted"/>
<gene>
    <name evidence="2" type="ORF">A2845_01240</name>
</gene>
<sequence>MEYLKHVGNLRAYIRRDKEDAATFFAKDISRKLKEFRDVERRDVLFLSSGGSALTALDRIDDEVIGPYLTIGIFDERFDGHGKSINYAQLRKTDFYRKAVARGCRLIDTSTRRGESKEMLADFYENELRSWRVRHPRGAIMATMGVAVNGHTAGIMPHTEDPQKFSQLFEQERWIIAYDAKEKDPFPLRVTTTLTFLRQVDLVGIFVVGKEKGAMFGRLMSGDDVAEIPGRIVKTLPRGAIYLDAALVGAAGYATPAK</sequence>
<dbReference type="GO" id="GO:0005975">
    <property type="term" value="P:carbohydrate metabolic process"/>
    <property type="evidence" value="ECO:0007669"/>
    <property type="project" value="InterPro"/>
</dbReference>
<reference evidence="2 3" key="1">
    <citation type="journal article" date="2016" name="Nat. Commun.">
        <title>Thousands of microbial genomes shed light on interconnected biogeochemical processes in an aquifer system.</title>
        <authorList>
            <person name="Anantharaman K."/>
            <person name="Brown C.T."/>
            <person name="Hug L.A."/>
            <person name="Sharon I."/>
            <person name="Castelle C.J."/>
            <person name="Probst A.J."/>
            <person name="Thomas B.C."/>
            <person name="Singh A."/>
            <person name="Wilkins M.J."/>
            <person name="Karaoz U."/>
            <person name="Brodie E.L."/>
            <person name="Williams K.H."/>
            <person name="Hubbard S.S."/>
            <person name="Banfield J.F."/>
        </authorList>
    </citation>
    <scope>NUCLEOTIDE SEQUENCE [LARGE SCALE GENOMIC DNA]</scope>
</reference>